<accession>A0A261W9H6</accession>
<keyword evidence="3" id="KW-1185">Reference proteome</keyword>
<dbReference type="SUPFAM" id="SSF55298">
    <property type="entry name" value="YjgF-like"/>
    <property type="match status" value="1"/>
</dbReference>
<dbReference type="GO" id="GO:0005829">
    <property type="term" value="C:cytosol"/>
    <property type="evidence" value="ECO:0007669"/>
    <property type="project" value="TreeGrafter"/>
</dbReference>
<dbReference type="Pfam" id="PF01042">
    <property type="entry name" value="Ribonuc_L-PSP"/>
    <property type="match status" value="1"/>
</dbReference>
<dbReference type="CDD" id="cd00448">
    <property type="entry name" value="YjgF_YER057c_UK114_family"/>
    <property type="match status" value="1"/>
</dbReference>
<dbReference type="EMBL" id="NEVT01000001">
    <property type="protein sequence ID" value="OZI82757.1"/>
    <property type="molecule type" value="Genomic_DNA"/>
</dbReference>
<dbReference type="RefSeq" id="WP_094805441.1">
    <property type="nucleotide sequence ID" value="NZ_NEVT01000001.1"/>
</dbReference>
<reference evidence="3" key="1">
    <citation type="submission" date="2017-05" db="EMBL/GenBank/DDBJ databases">
        <title>Complete and WGS of Bordetella genogroups.</title>
        <authorList>
            <person name="Spilker T."/>
            <person name="Lipuma J."/>
        </authorList>
    </citation>
    <scope>NUCLEOTIDE SEQUENCE [LARGE SCALE GENOMIC DNA]</scope>
    <source>
        <strain evidence="3">AU8256</strain>
    </source>
</reference>
<dbReference type="InterPro" id="IPR006175">
    <property type="entry name" value="YjgF/YER057c/UK114"/>
</dbReference>
<name>A0A261W9H6_9BORD</name>
<comment type="similarity">
    <text evidence="1">Belongs to the RutC family.</text>
</comment>
<comment type="caution">
    <text evidence="2">The sequence shown here is derived from an EMBL/GenBank/DDBJ whole genome shotgun (WGS) entry which is preliminary data.</text>
</comment>
<dbReference type="Proteomes" id="UP000215633">
    <property type="component" value="Unassembled WGS sequence"/>
</dbReference>
<sequence length="142" mass="14707">MPNRIIVAADAAPPLGPYSMAIASEGPGTWLHIAGQVGIEPDGRLSDGFEAQARQAWANLAAVLASAGMQVAHLVKVSAFLTRQADVPLFGPVRAAFIGEARPASTLVVVQALARPEWLVEIEGVAFLPAATWAGGAKRDAS</sequence>
<organism evidence="2 3">
    <name type="scientific">Bordetella genomosp. 2</name>
    <dbReference type="NCBI Taxonomy" id="1983456"/>
    <lineage>
        <taxon>Bacteria</taxon>
        <taxon>Pseudomonadati</taxon>
        <taxon>Pseudomonadota</taxon>
        <taxon>Betaproteobacteria</taxon>
        <taxon>Burkholderiales</taxon>
        <taxon>Alcaligenaceae</taxon>
        <taxon>Bordetella</taxon>
    </lineage>
</organism>
<dbReference type="PANTHER" id="PTHR11803">
    <property type="entry name" value="2-IMINOBUTANOATE/2-IMINOPROPANOATE DEAMINASE RIDA"/>
    <property type="match status" value="1"/>
</dbReference>
<dbReference type="AlphaFoldDB" id="A0A261W9H6"/>
<dbReference type="InterPro" id="IPR035959">
    <property type="entry name" value="RutC-like_sf"/>
</dbReference>
<dbReference type="PANTHER" id="PTHR11803:SF58">
    <property type="entry name" value="PROTEIN HMF1-RELATED"/>
    <property type="match status" value="1"/>
</dbReference>
<dbReference type="GO" id="GO:0019239">
    <property type="term" value="F:deaminase activity"/>
    <property type="evidence" value="ECO:0007669"/>
    <property type="project" value="TreeGrafter"/>
</dbReference>
<evidence type="ECO:0000313" key="3">
    <source>
        <dbReference type="Proteomes" id="UP000215633"/>
    </source>
</evidence>
<protein>
    <submittedName>
        <fullName evidence="2">Enamine deaminase RidA</fullName>
    </submittedName>
</protein>
<dbReference type="Gene3D" id="3.30.1330.40">
    <property type="entry name" value="RutC-like"/>
    <property type="match status" value="1"/>
</dbReference>
<evidence type="ECO:0000256" key="1">
    <source>
        <dbReference type="ARBA" id="ARBA00010552"/>
    </source>
</evidence>
<gene>
    <name evidence="2" type="ORF">CAL24_00300</name>
</gene>
<evidence type="ECO:0000313" key="2">
    <source>
        <dbReference type="EMBL" id="OZI82757.1"/>
    </source>
</evidence>
<proteinExistence type="inferred from homology"/>